<gene>
    <name evidence="2" type="ORF">V6N11_081743</name>
</gene>
<name>A0ABR2Q715_9ROSI</name>
<reference evidence="2 3" key="1">
    <citation type="journal article" date="2024" name="G3 (Bethesda)">
        <title>Genome assembly of Hibiscus sabdariffa L. provides insights into metabolisms of medicinal natural products.</title>
        <authorList>
            <person name="Kim T."/>
        </authorList>
    </citation>
    <scope>NUCLEOTIDE SEQUENCE [LARGE SCALE GENOMIC DNA]</scope>
    <source>
        <strain evidence="2">TK-2024</strain>
        <tissue evidence="2">Old leaves</tissue>
    </source>
</reference>
<feature type="region of interest" description="Disordered" evidence="1">
    <location>
        <begin position="25"/>
        <end position="49"/>
    </location>
</feature>
<accession>A0ABR2Q715</accession>
<evidence type="ECO:0000313" key="3">
    <source>
        <dbReference type="Proteomes" id="UP001396334"/>
    </source>
</evidence>
<dbReference type="Proteomes" id="UP001396334">
    <property type="component" value="Unassembled WGS sequence"/>
</dbReference>
<keyword evidence="3" id="KW-1185">Reference proteome</keyword>
<dbReference type="EMBL" id="JBBPBN010000044">
    <property type="protein sequence ID" value="KAK8996470.1"/>
    <property type="molecule type" value="Genomic_DNA"/>
</dbReference>
<organism evidence="2 3">
    <name type="scientific">Hibiscus sabdariffa</name>
    <name type="common">roselle</name>
    <dbReference type="NCBI Taxonomy" id="183260"/>
    <lineage>
        <taxon>Eukaryota</taxon>
        <taxon>Viridiplantae</taxon>
        <taxon>Streptophyta</taxon>
        <taxon>Embryophyta</taxon>
        <taxon>Tracheophyta</taxon>
        <taxon>Spermatophyta</taxon>
        <taxon>Magnoliopsida</taxon>
        <taxon>eudicotyledons</taxon>
        <taxon>Gunneridae</taxon>
        <taxon>Pentapetalae</taxon>
        <taxon>rosids</taxon>
        <taxon>malvids</taxon>
        <taxon>Malvales</taxon>
        <taxon>Malvaceae</taxon>
        <taxon>Malvoideae</taxon>
        <taxon>Hibiscus</taxon>
    </lineage>
</organism>
<comment type="caution">
    <text evidence="2">The sequence shown here is derived from an EMBL/GenBank/DDBJ whole genome shotgun (WGS) entry which is preliminary data.</text>
</comment>
<evidence type="ECO:0000313" key="2">
    <source>
        <dbReference type="EMBL" id="KAK8996470.1"/>
    </source>
</evidence>
<evidence type="ECO:0000256" key="1">
    <source>
        <dbReference type="SAM" id="MobiDB-lite"/>
    </source>
</evidence>
<protein>
    <submittedName>
        <fullName evidence="2">Uncharacterized protein</fullName>
    </submittedName>
</protein>
<sequence length="68" mass="7142">MSREFGILGGGVVTKDKGARAEILSEQKDASDASDVGVNQSKNPEVDVVGGNPSIPTIVNYLDDFCMV</sequence>
<proteinExistence type="predicted"/>